<keyword evidence="3" id="KW-1185">Reference proteome</keyword>
<name>A0A8C5IJN7_JUNHY</name>
<proteinExistence type="predicted"/>
<reference evidence="2" key="2">
    <citation type="submission" date="2025-09" db="UniProtKB">
        <authorList>
            <consortium name="Ensembl"/>
        </authorList>
    </citation>
    <scope>IDENTIFICATION</scope>
</reference>
<evidence type="ECO:0000256" key="1">
    <source>
        <dbReference type="SAM" id="MobiDB-lite"/>
    </source>
</evidence>
<organism evidence="2 3">
    <name type="scientific">Junco hyemalis</name>
    <name type="common">Dark-eyed junco</name>
    <dbReference type="NCBI Taxonomy" id="40217"/>
    <lineage>
        <taxon>Eukaryota</taxon>
        <taxon>Metazoa</taxon>
        <taxon>Chordata</taxon>
        <taxon>Craniata</taxon>
        <taxon>Vertebrata</taxon>
        <taxon>Euteleostomi</taxon>
        <taxon>Archelosauria</taxon>
        <taxon>Archosauria</taxon>
        <taxon>Dinosauria</taxon>
        <taxon>Saurischia</taxon>
        <taxon>Theropoda</taxon>
        <taxon>Coelurosauria</taxon>
        <taxon>Aves</taxon>
        <taxon>Neognathae</taxon>
        <taxon>Neoaves</taxon>
        <taxon>Telluraves</taxon>
        <taxon>Australaves</taxon>
        <taxon>Passeriformes</taxon>
        <taxon>Passerellidae</taxon>
        <taxon>Junco</taxon>
    </lineage>
</organism>
<dbReference type="Proteomes" id="UP000694408">
    <property type="component" value="Unplaced"/>
</dbReference>
<feature type="region of interest" description="Disordered" evidence="1">
    <location>
        <begin position="1"/>
        <end position="26"/>
    </location>
</feature>
<dbReference type="AlphaFoldDB" id="A0A8C5IJN7"/>
<protein>
    <submittedName>
        <fullName evidence="2">Uncharacterized protein</fullName>
    </submittedName>
</protein>
<accession>A0A8C5IJN7</accession>
<evidence type="ECO:0000313" key="3">
    <source>
        <dbReference type="Proteomes" id="UP000694408"/>
    </source>
</evidence>
<reference evidence="2" key="1">
    <citation type="submission" date="2025-08" db="UniProtKB">
        <authorList>
            <consortium name="Ensembl"/>
        </authorList>
    </citation>
    <scope>IDENTIFICATION</scope>
</reference>
<sequence>WHRALGPRAEPPDPHCPSTQPPQPCCSPRERCPPWGSHPAPSCPLVPMLPPCQIHWDLLRRCSGIRSPVASGSPQSPALRCQAPAPRAVKHLLSTGLSSRMEGLCHTELLPKGSAELLSAQGAPALGASRGKICLLSWRVNGIR</sequence>
<evidence type="ECO:0000313" key="2">
    <source>
        <dbReference type="Ensembl" id="ENSJHYP00000004013.1"/>
    </source>
</evidence>
<dbReference type="Ensembl" id="ENSJHYT00000004941.1">
    <property type="protein sequence ID" value="ENSJHYP00000004013.1"/>
    <property type="gene ID" value="ENSJHYG00000003316.1"/>
</dbReference>